<dbReference type="EMBL" id="JBJUIK010000016">
    <property type="protein sequence ID" value="KAL3500676.1"/>
    <property type="molecule type" value="Genomic_DNA"/>
</dbReference>
<evidence type="ECO:0000313" key="2">
    <source>
        <dbReference type="Proteomes" id="UP001630127"/>
    </source>
</evidence>
<protein>
    <submittedName>
        <fullName evidence="1">Uncharacterized protein</fullName>
    </submittedName>
</protein>
<comment type="caution">
    <text evidence="1">The sequence shown here is derived from an EMBL/GenBank/DDBJ whole genome shotgun (WGS) entry which is preliminary data.</text>
</comment>
<gene>
    <name evidence="1" type="ORF">ACH5RR_039769</name>
</gene>
<name>A0ABD2XZ85_9GENT</name>
<keyword evidence="2" id="KW-1185">Reference proteome</keyword>
<accession>A0ABD2XZ85</accession>
<evidence type="ECO:0000313" key="1">
    <source>
        <dbReference type="EMBL" id="KAL3500676.1"/>
    </source>
</evidence>
<organism evidence="1 2">
    <name type="scientific">Cinchona calisaya</name>
    <dbReference type="NCBI Taxonomy" id="153742"/>
    <lineage>
        <taxon>Eukaryota</taxon>
        <taxon>Viridiplantae</taxon>
        <taxon>Streptophyta</taxon>
        <taxon>Embryophyta</taxon>
        <taxon>Tracheophyta</taxon>
        <taxon>Spermatophyta</taxon>
        <taxon>Magnoliopsida</taxon>
        <taxon>eudicotyledons</taxon>
        <taxon>Gunneridae</taxon>
        <taxon>Pentapetalae</taxon>
        <taxon>asterids</taxon>
        <taxon>lamiids</taxon>
        <taxon>Gentianales</taxon>
        <taxon>Rubiaceae</taxon>
        <taxon>Cinchonoideae</taxon>
        <taxon>Cinchoneae</taxon>
        <taxon>Cinchona</taxon>
    </lineage>
</organism>
<dbReference type="AlphaFoldDB" id="A0ABD2XZ85"/>
<dbReference type="Proteomes" id="UP001630127">
    <property type="component" value="Unassembled WGS sequence"/>
</dbReference>
<sequence>MSYSLNSNNNNLSLFILFGVNKRDLALLYSGISFPRVISKSILIKLGYIKGLGGNEDRDSSISEYSVHGLGVELQAVVVVAEHPAAIGEDRPGASISELELVVVELPGVEKSNPTDLPAALLLHRCKLYHQQLYLGYRGSSSVFPSSNWMLCHHHRWKLYA</sequence>
<reference evidence="1 2" key="1">
    <citation type="submission" date="2024-11" db="EMBL/GenBank/DDBJ databases">
        <title>A near-complete genome assembly of Cinchona calisaya.</title>
        <authorList>
            <person name="Lian D.C."/>
            <person name="Zhao X.W."/>
            <person name="Wei L."/>
        </authorList>
    </citation>
    <scope>NUCLEOTIDE SEQUENCE [LARGE SCALE GENOMIC DNA]</scope>
    <source>
        <tissue evidence="1">Nenye</tissue>
    </source>
</reference>
<proteinExistence type="predicted"/>